<keyword evidence="2" id="KW-1133">Transmembrane helix</keyword>
<evidence type="ECO:0000313" key="4">
    <source>
        <dbReference type="Proteomes" id="UP000001058"/>
    </source>
</evidence>
<dbReference type="OrthoDB" id="10479514at2759"/>
<accession>D8U7M3</accession>
<name>D8U7M3_VOLCA</name>
<protein>
    <submittedName>
        <fullName evidence="3">Uncharacterized protein</fullName>
    </submittedName>
</protein>
<sequence length="183" mass="19646">MNVLSSLKASLSGPHTHPFPYNDAVSSVGLLPRCSKTLSTADLENSDVPRFSSAGGGHNYVFWSSFNNCSRAMDAEAAVLMAANDGWQLDATNTAGVIFTALCIMVRFLLLREVWSRKQARPQKYAALADELDSFQHVFRKSVELNAAYMAQKSTSGPTEPVAGHDDTGLAPGSSNAAGFKED</sequence>
<dbReference type="Proteomes" id="UP000001058">
    <property type="component" value="Unassembled WGS sequence"/>
</dbReference>
<organism evidence="4">
    <name type="scientific">Volvox carteri f. nagariensis</name>
    <dbReference type="NCBI Taxonomy" id="3068"/>
    <lineage>
        <taxon>Eukaryota</taxon>
        <taxon>Viridiplantae</taxon>
        <taxon>Chlorophyta</taxon>
        <taxon>core chlorophytes</taxon>
        <taxon>Chlorophyceae</taxon>
        <taxon>CS clade</taxon>
        <taxon>Chlamydomonadales</taxon>
        <taxon>Volvocaceae</taxon>
        <taxon>Volvox</taxon>
    </lineage>
</organism>
<keyword evidence="2" id="KW-0472">Membrane</keyword>
<evidence type="ECO:0000256" key="2">
    <source>
        <dbReference type="SAM" id="Phobius"/>
    </source>
</evidence>
<feature type="transmembrane region" description="Helical" evidence="2">
    <location>
        <begin position="91"/>
        <end position="111"/>
    </location>
</feature>
<dbReference type="KEGG" id="vcn:VOLCADRAFT_95498"/>
<dbReference type="AlphaFoldDB" id="D8U7M3"/>
<gene>
    <name evidence="3" type="ORF">VOLCADRAFT_95498</name>
</gene>
<evidence type="ECO:0000256" key="1">
    <source>
        <dbReference type="SAM" id="MobiDB-lite"/>
    </source>
</evidence>
<feature type="region of interest" description="Disordered" evidence="1">
    <location>
        <begin position="154"/>
        <end position="183"/>
    </location>
</feature>
<keyword evidence="4" id="KW-1185">Reference proteome</keyword>
<keyword evidence="2" id="KW-0812">Transmembrane</keyword>
<dbReference type="EMBL" id="GL378365">
    <property type="protein sequence ID" value="EFJ44259.1"/>
    <property type="molecule type" value="Genomic_DNA"/>
</dbReference>
<proteinExistence type="predicted"/>
<reference evidence="3 4" key="1">
    <citation type="journal article" date="2010" name="Science">
        <title>Genomic analysis of organismal complexity in the multicellular green alga Volvox carteri.</title>
        <authorList>
            <person name="Prochnik S.E."/>
            <person name="Umen J."/>
            <person name="Nedelcu A.M."/>
            <person name="Hallmann A."/>
            <person name="Miller S.M."/>
            <person name="Nishii I."/>
            <person name="Ferris P."/>
            <person name="Kuo A."/>
            <person name="Mitros T."/>
            <person name="Fritz-Laylin L.K."/>
            <person name="Hellsten U."/>
            <person name="Chapman J."/>
            <person name="Simakov O."/>
            <person name="Rensing S.A."/>
            <person name="Terry A."/>
            <person name="Pangilinan J."/>
            <person name="Kapitonov V."/>
            <person name="Jurka J."/>
            <person name="Salamov A."/>
            <person name="Shapiro H."/>
            <person name="Schmutz J."/>
            <person name="Grimwood J."/>
            <person name="Lindquist E."/>
            <person name="Lucas S."/>
            <person name="Grigoriev I.V."/>
            <person name="Schmitt R."/>
            <person name="Kirk D."/>
            <person name="Rokhsar D.S."/>
        </authorList>
    </citation>
    <scope>NUCLEOTIDE SEQUENCE [LARGE SCALE GENOMIC DNA]</scope>
    <source>
        <strain evidence="4">f. Nagariensis / Eve</strain>
    </source>
</reference>
<evidence type="ECO:0000313" key="3">
    <source>
        <dbReference type="EMBL" id="EFJ44259.1"/>
    </source>
</evidence>
<dbReference type="InParanoid" id="D8U7M3"/>
<dbReference type="RefSeq" id="XP_002954618.1">
    <property type="nucleotide sequence ID" value="XM_002954572.1"/>
</dbReference>
<dbReference type="GeneID" id="9626166"/>